<organism evidence="2 3">
    <name type="scientific">Albula glossodonta</name>
    <name type="common">roundjaw bonefish</name>
    <dbReference type="NCBI Taxonomy" id="121402"/>
    <lineage>
        <taxon>Eukaryota</taxon>
        <taxon>Metazoa</taxon>
        <taxon>Chordata</taxon>
        <taxon>Craniata</taxon>
        <taxon>Vertebrata</taxon>
        <taxon>Euteleostomi</taxon>
        <taxon>Actinopterygii</taxon>
        <taxon>Neopterygii</taxon>
        <taxon>Teleostei</taxon>
        <taxon>Albuliformes</taxon>
        <taxon>Albulidae</taxon>
        <taxon>Albula</taxon>
    </lineage>
</organism>
<feature type="compositionally biased region" description="Polar residues" evidence="1">
    <location>
        <begin position="115"/>
        <end position="125"/>
    </location>
</feature>
<evidence type="ECO:0000256" key="1">
    <source>
        <dbReference type="SAM" id="MobiDB-lite"/>
    </source>
</evidence>
<accession>A0A8T2PFB3</accession>
<reference evidence="2" key="1">
    <citation type="thesis" date="2021" institute="BYU ScholarsArchive" country="Provo, UT, USA">
        <title>Applications of and Algorithms for Genome Assembly and Genomic Analyses with an Emphasis on Marine Teleosts.</title>
        <authorList>
            <person name="Pickett B.D."/>
        </authorList>
    </citation>
    <scope>NUCLEOTIDE SEQUENCE</scope>
    <source>
        <strain evidence="2">HI-2016</strain>
    </source>
</reference>
<proteinExistence type="predicted"/>
<dbReference type="Proteomes" id="UP000824540">
    <property type="component" value="Unassembled WGS sequence"/>
</dbReference>
<dbReference type="AlphaFoldDB" id="A0A8T2PFB3"/>
<comment type="caution">
    <text evidence="2">The sequence shown here is derived from an EMBL/GenBank/DDBJ whole genome shotgun (WGS) entry which is preliminary data.</text>
</comment>
<feature type="compositionally biased region" description="Basic and acidic residues" evidence="1">
    <location>
        <begin position="135"/>
        <end position="168"/>
    </location>
</feature>
<protein>
    <submittedName>
        <fullName evidence="2">Uncharacterized protein</fullName>
    </submittedName>
</protein>
<name>A0A8T2PFB3_9TELE</name>
<evidence type="ECO:0000313" key="2">
    <source>
        <dbReference type="EMBL" id="KAG9350810.1"/>
    </source>
</evidence>
<evidence type="ECO:0000313" key="3">
    <source>
        <dbReference type="Proteomes" id="UP000824540"/>
    </source>
</evidence>
<feature type="compositionally biased region" description="Basic and acidic residues" evidence="1">
    <location>
        <begin position="100"/>
        <end position="111"/>
    </location>
</feature>
<dbReference type="EMBL" id="JAFBMS010000007">
    <property type="protein sequence ID" value="KAG9350810.1"/>
    <property type="molecule type" value="Genomic_DNA"/>
</dbReference>
<keyword evidence="3" id="KW-1185">Reference proteome</keyword>
<feature type="region of interest" description="Disordered" evidence="1">
    <location>
        <begin position="100"/>
        <end position="169"/>
    </location>
</feature>
<gene>
    <name evidence="2" type="ORF">JZ751_024699</name>
</gene>
<sequence length="206" mass="24145">MLEKLLIALPWADKGESEMRGERKDKHTKRQRRRRKELHLVRLKTAWRVGLICDMGTLTSHSSRSVMWKTMQRGNLAVKRVQLLEVRPQLGQLLLNMEKQREREREEEGIRHCSTHNTQTYSGSISGRDGEEVEEGNRDRGQEGVRERETRGSDKPREKERGEEEKRNAQIGYKQRRVLGMSLFQIPGCEPIIKVRSRGKEMIVFL</sequence>